<evidence type="ECO:0000256" key="1">
    <source>
        <dbReference type="SAM" id="Phobius"/>
    </source>
</evidence>
<comment type="caution">
    <text evidence="2">The sequence shown here is derived from an EMBL/GenBank/DDBJ whole genome shotgun (WGS) entry which is preliminary data.</text>
</comment>
<gene>
    <name evidence="2" type="ORF">IAC44_06080</name>
</gene>
<reference evidence="2" key="2">
    <citation type="journal article" date="2021" name="PeerJ">
        <title>Extensive microbial diversity within the chicken gut microbiome revealed by metagenomics and culture.</title>
        <authorList>
            <person name="Gilroy R."/>
            <person name="Ravi A."/>
            <person name="Getino M."/>
            <person name="Pursley I."/>
            <person name="Horton D.L."/>
            <person name="Alikhan N.F."/>
            <person name="Baker D."/>
            <person name="Gharbi K."/>
            <person name="Hall N."/>
            <person name="Watson M."/>
            <person name="Adriaenssens E.M."/>
            <person name="Foster-Nyarko E."/>
            <person name="Jarju S."/>
            <person name="Secka A."/>
            <person name="Antonio M."/>
            <person name="Oren A."/>
            <person name="Chaudhuri R.R."/>
            <person name="La Ragione R."/>
            <person name="Hildebrand F."/>
            <person name="Pallen M.J."/>
        </authorList>
    </citation>
    <scope>NUCLEOTIDE SEQUENCE</scope>
    <source>
        <strain evidence="2">1383</strain>
    </source>
</reference>
<evidence type="ECO:0000313" key="3">
    <source>
        <dbReference type="Proteomes" id="UP000824161"/>
    </source>
</evidence>
<sequence>MLGLMVLLVATVVAIGAGFSAMFPGGGAGVDWFHGIPAIACAGYCAFLAARAMIRLHNKD</sequence>
<keyword evidence="1" id="KW-0472">Membrane</keyword>
<dbReference type="EMBL" id="DVLY01000150">
    <property type="protein sequence ID" value="HIT98390.1"/>
    <property type="molecule type" value="Genomic_DNA"/>
</dbReference>
<organism evidence="2 3">
    <name type="scientific">Candidatus Merdimorpha stercoravium</name>
    <dbReference type="NCBI Taxonomy" id="2840863"/>
    <lineage>
        <taxon>Bacteria</taxon>
        <taxon>Pseudomonadati</taxon>
        <taxon>Bacteroidota</taxon>
        <taxon>Flavobacteriia</taxon>
        <taxon>Flavobacteriales</taxon>
        <taxon>Candidatus Merdimorpha</taxon>
    </lineage>
</organism>
<reference evidence="2" key="1">
    <citation type="submission" date="2020-10" db="EMBL/GenBank/DDBJ databases">
        <authorList>
            <person name="Gilroy R."/>
        </authorList>
    </citation>
    <scope>NUCLEOTIDE SEQUENCE</scope>
    <source>
        <strain evidence="2">1383</strain>
    </source>
</reference>
<dbReference type="AlphaFoldDB" id="A0A9D1KUT5"/>
<name>A0A9D1KUT5_9FLAO</name>
<proteinExistence type="predicted"/>
<keyword evidence="1" id="KW-0812">Transmembrane</keyword>
<feature type="transmembrane region" description="Helical" evidence="1">
    <location>
        <begin position="32"/>
        <end position="54"/>
    </location>
</feature>
<protein>
    <submittedName>
        <fullName evidence="2">Uncharacterized protein</fullName>
    </submittedName>
</protein>
<accession>A0A9D1KUT5</accession>
<keyword evidence="1" id="KW-1133">Transmembrane helix</keyword>
<evidence type="ECO:0000313" key="2">
    <source>
        <dbReference type="EMBL" id="HIT98390.1"/>
    </source>
</evidence>
<dbReference type="Proteomes" id="UP000824161">
    <property type="component" value="Unassembled WGS sequence"/>
</dbReference>